<dbReference type="GO" id="GO:0003700">
    <property type="term" value="F:DNA-binding transcription factor activity"/>
    <property type="evidence" value="ECO:0007669"/>
    <property type="project" value="InterPro"/>
</dbReference>
<keyword evidence="7 8" id="KW-0539">Nucleus</keyword>
<feature type="compositionally biased region" description="Polar residues" evidence="9">
    <location>
        <begin position="64"/>
        <end position="79"/>
    </location>
</feature>
<keyword evidence="5 8" id="KW-0238">DNA-binding</keyword>
<feature type="region of interest" description="Disordered" evidence="9">
    <location>
        <begin position="30"/>
        <end position="109"/>
    </location>
</feature>
<keyword evidence="2 8" id="KW-0863">Zinc-finger</keyword>
<reference evidence="12" key="1">
    <citation type="journal article" date="2018" name="Gigascience">
        <title>Genome assembly of the Pink Ipe (Handroanthus impetiginosus, Bignoniaceae), a highly valued, ecologically keystone Neotropical timber forest tree.</title>
        <authorList>
            <person name="Silva-Junior O.B."/>
            <person name="Grattapaglia D."/>
            <person name="Novaes E."/>
            <person name="Collevatti R.G."/>
        </authorList>
    </citation>
    <scope>NUCLEOTIDE SEQUENCE [LARGE SCALE GENOMIC DNA]</scope>
    <source>
        <strain evidence="12">cv. UFG-1</strain>
    </source>
</reference>
<proteinExistence type="predicted"/>
<evidence type="ECO:0000256" key="4">
    <source>
        <dbReference type="ARBA" id="ARBA00023015"/>
    </source>
</evidence>
<evidence type="ECO:0000256" key="6">
    <source>
        <dbReference type="ARBA" id="ARBA00023163"/>
    </source>
</evidence>
<name>A0A2G9H8H0_9LAMI</name>
<dbReference type="PROSITE" id="PS50884">
    <property type="entry name" value="ZF_DOF_2"/>
    <property type="match status" value="1"/>
</dbReference>
<keyword evidence="3" id="KW-0862">Zinc</keyword>
<evidence type="ECO:0000259" key="10">
    <source>
        <dbReference type="PROSITE" id="PS50884"/>
    </source>
</evidence>
<keyword evidence="6" id="KW-0804">Transcription</keyword>
<dbReference type="STRING" id="429701.A0A2G9H8H0"/>
<dbReference type="PANTHER" id="PTHR31089">
    <property type="entry name" value="CYCLIC DOF FACTOR 2"/>
    <property type="match status" value="1"/>
</dbReference>
<dbReference type="Proteomes" id="UP000231279">
    <property type="component" value="Unassembled WGS sequence"/>
</dbReference>
<evidence type="ECO:0000313" key="12">
    <source>
        <dbReference type="Proteomes" id="UP000231279"/>
    </source>
</evidence>
<gene>
    <name evidence="11" type="ORF">CDL12_13605</name>
</gene>
<evidence type="ECO:0000313" key="11">
    <source>
        <dbReference type="EMBL" id="PIN13773.1"/>
    </source>
</evidence>
<evidence type="ECO:0000256" key="2">
    <source>
        <dbReference type="ARBA" id="ARBA00022771"/>
    </source>
</evidence>
<protein>
    <recommendedName>
        <fullName evidence="10">Dof-type domain-containing protein</fullName>
    </recommendedName>
</protein>
<dbReference type="PROSITE" id="PS01361">
    <property type="entry name" value="ZF_DOF_1"/>
    <property type="match status" value="1"/>
</dbReference>
<keyword evidence="1" id="KW-0479">Metal-binding</keyword>
<evidence type="ECO:0000256" key="5">
    <source>
        <dbReference type="ARBA" id="ARBA00023125"/>
    </source>
</evidence>
<keyword evidence="12" id="KW-1185">Reference proteome</keyword>
<evidence type="ECO:0000256" key="7">
    <source>
        <dbReference type="ARBA" id="ARBA00023242"/>
    </source>
</evidence>
<evidence type="ECO:0000256" key="9">
    <source>
        <dbReference type="SAM" id="MobiDB-lite"/>
    </source>
</evidence>
<evidence type="ECO:0000256" key="8">
    <source>
        <dbReference type="PROSITE-ProRule" id="PRU00071"/>
    </source>
</evidence>
<dbReference type="InterPro" id="IPR003851">
    <property type="entry name" value="Znf_Dof"/>
</dbReference>
<accession>A0A2G9H8H0</accession>
<feature type="region of interest" description="Disordered" evidence="9">
    <location>
        <begin position="247"/>
        <end position="275"/>
    </location>
</feature>
<dbReference type="AlphaFoldDB" id="A0A2G9H8H0"/>
<organism evidence="11 12">
    <name type="scientific">Handroanthus impetiginosus</name>
    <dbReference type="NCBI Taxonomy" id="429701"/>
    <lineage>
        <taxon>Eukaryota</taxon>
        <taxon>Viridiplantae</taxon>
        <taxon>Streptophyta</taxon>
        <taxon>Embryophyta</taxon>
        <taxon>Tracheophyta</taxon>
        <taxon>Spermatophyta</taxon>
        <taxon>Magnoliopsida</taxon>
        <taxon>eudicotyledons</taxon>
        <taxon>Gunneridae</taxon>
        <taxon>Pentapetalae</taxon>
        <taxon>asterids</taxon>
        <taxon>lamiids</taxon>
        <taxon>Lamiales</taxon>
        <taxon>Bignoniaceae</taxon>
        <taxon>Crescentiina</taxon>
        <taxon>Tabebuia alliance</taxon>
        <taxon>Handroanthus</taxon>
    </lineage>
</organism>
<dbReference type="OrthoDB" id="1927254at2759"/>
<dbReference type="EMBL" id="NKXS01002411">
    <property type="protein sequence ID" value="PIN13773.1"/>
    <property type="molecule type" value="Genomic_DNA"/>
</dbReference>
<dbReference type="PANTHER" id="PTHR31089:SF1">
    <property type="entry name" value="CYCLIC DOF FACTOR 3"/>
    <property type="match status" value="1"/>
</dbReference>
<feature type="compositionally biased region" description="Basic and acidic residues" evidence="9">
    <location>
        <begin position="89"/>
        <end position="109"/>
    </location>
</feature>
<evidence type="ECO:0000256" key="1">
    <source>
        <dbReference type="ARBA" id="ARBA00022723"/>
    </source>
</evidence>
<dbReference type="GO" id="GO:0003677">
    <property type="term" value="F:DNA binding"/>
    <property type="evidence" value="ECO:0007669"/>
    <property type="project" value="UniProtKB-UniRule"/>
</dbReference>
<evidence type="ECO:0000256" key="3">
    <source>
        <dbReference type="ARBA" id="ARBA00022833"/>
    </source>
</evidence>
<comment type="subcellular location">
    <subcellularLocation>
        <location evidence="8">Nucleus</location>
    </subcellularLocation>
</comment>
<comment type="caution">
    <text evidence="11">The sequence shown here is derived from an EMBL/GenBank/DDBJ whole genome shotgun (WGS) entry which is preliminary data.</text>
</comment>
<dbReference type="GO" id="GO:0005634">
    <property type="term" value="C:nucleus"/>
    <property type="evidence" value="ECO:0007669"/>
    <property type="project" value="UniProtKB-SubCell"/>
</dbReference>
<dbReference type="Pfam" id="PF02701">
    <property type="entry name" value="Zn_ribbon_Dof"/>
    <property type="match status" value="1"/>
</dbReference>
<dbReference type="InterPro" id="IPR045174">
    <property type="entry name" value="Dof"/>
</dbReference>
<sequence>MSEVIRDTAIKLFGKTIGLLPEKGVSDITVPEHTQCSSSTSTSQDTKDVSGGEFTGSNHEDDPVNQTDETLTESTTPSEISDDLNTLAVEKEQPSESSASEEKTLKKPDEILPCPRCNSMDTKFCYYNNYNVNQPRHFCKNCQRYWTSGGTMRNVPVGSGRRKNKNLVIPNYHHMMVPDTLQGDSTNGIHLSGFKPTGFLIFGPKRSQKCVPNEVYYPSSSSLGFPVTFYPGTPYWGSAASIPRASSTFSSTLGKHPREGTTTRPPKLGNGNISKKLSTQSSVLIPNNLRIDDPSEAAKSSIWSTLGIKND</sequence>
<dbReference type="GO" id="GO:0008270">
    <property type="term" value="F:zinc ion binding"/>
    <property type="evidence" value="ECO:0007669"/>
    <property type="project" value="UniProtKB-KW"/>
</dbReference>
<keyword evidence="4" id="KW-0805">Transcription regulation</keyword>
<feature type="domain" description="Dof-type" evidence="10">
    <location>
        <begin position="112"/>
        <end position="166"/>
    </location>
</feature>